<dbReference type="GO" id="GO:0016787">
    <property type="term" value="F:hydrolase activity"/>
    <property type="evidence" value="ECO:0007669"/>
    <property type="project" value="UniProtKB-KW"/>
</dbReference>
<evidence type="ECO:0000256" key="2">
    <source>
        <dbReference type="ARBA" id="ARBA00022801"/>
    </source>
</evidence>
<dbReference type="Pfam" id="PF07859">
    <property type="entry name" value="Abhydrolase_3"/>
    <property type="match status" value="1"/>
</dbReference>
<keyword evidence="5" id="KW-1185">Reference proteome</keyword>
<name>A0ABW7WW33_9NOCA</name>
<dbReference type="Gene3D" id="3.40.50.1820">
    <property type="entry name" value="alpha/beta hydrolase"/>
    <property type="match status" value="1"/>
</dbReference>
<dbReference type="InterPro" id="IPR013094">
    <property type="entry name" value="AB_hydrolase_3"/>
</dbReference>
<dbReference type="Proteomes" id="UP001611415">
    <property type="component" value="Unassembled WGS sequence"/>
</dbReference>
<protein>
    <submittedName>
        <fullName evidence="4">Alpha/beta hydrolase</fullName>
    </submittedName>
</protein>
<proteinExistence type="inferred from homology"/>
<evidence type="ECO:0000256" key="1">
    <source>
        <dbReference type="ARBA" id="ARBA00010515"/>
    </source>
</evidence>
<organism evidence="4 5">
    <name type="scientific">Nocardia xishanensis</name>
    <dbReference type="NCBI Taxonomy" id="238964"/>
    <lineage>
        <taxon>Bacteria</taxon>
        <taxon>Bacillati</taxon>
        <taxon>Actinomycetota</taxon>
        <taxon>Actinomycetes</taxon>
        <taxon>Mycobacteriales</taxon>
        <taxon>Nocardiaceae</taxon>
        <taxon>Nocardia</taxon>
    </lineage>
</organism>
<dbReference type="PANTHER" id="PTHR23025:SF4">
    <property type="entry name" value="ALPHA_BETA HYDROLASE FOLD-3 DOMAIN-CONTAINING PROTEIN"/>
    <property type="match status" value="1"/>
</dbReference>
<gene>
    <name evidence="4" type="ORF">ACH49W_06750</name>
</gene>
<evidence type="ECO:0000313" key="5">
    <source>
        <dbReference type="Proteomes" id="UP001611415"/>
    </source>
</evidence>
<dbReference type="SUPFAM" id="SSF53474">
    <property type="entry name" value="alpha/beta-Hydrolases"/>
    <property type="match status" value="1"/>
</dbReference>
<dbReference type="InterPro" id="IPR029058">
    <property type="entry name" value="AB_hydrolase_fold"/>
</dbReference>
<evidence type="ECO:0000313" key="4">
    <source>
        <dbReference type="EMBL" id="MFI2473062.1"/>
    </source>
</evidence>
<accession>A0ABW7WW33</accession>
<dbReference type="RefSeq" id="WP_397091581.1">
    <property type="nucleotide sequence ID" value="NZ_JBIRYO010000003.1"/>
</dbReference>
<dbReference type="PANTHER" id="PTHR23025">
    <property type="entry name" value="TRIACYLGLYCEROL LIPASE"/>
    <property type="match status" value="1"/>
</dbReference>
<comment type="caution">
    <text evidence="4">The sequence shown here is derived from an EMBL/GenBank/DDBJ whole genome shotgun (WGS) entry which is preliminary data.</text>
</comment>
<keyword evidence="2 4" id="KW-0378">Hydrolase</keyword>
<reference evidence="4 5" key="1">
    <citation type="submission" date="2024-10" db="EMBL/GenBank/DDBJ databases">
        <title>The Natural Products Discovery Center: Release of the First 8490 Sequenced Strains for Exploring Actinobacteria Biosynthetic Diversity.</title>
        <authorList>
            <person name="Kalkreuter E."/>
            <person name="Kautsar S.A."/>
            <person name="Yang D."/>
            <person name="Bader C.D."/>
            <person name="Teijaro C.N."/>
            <person name="Fluegel L."/>
            <person name="Davis C.M."/>
            <person name="Simpson J.R."/>
            <person name="Lauterbach L."/>
            <person name="Steele A.D."/>
            <person name="Gui C."/>
            <person name="Meng S."/>
            <person name="Li G."/>
            <person name="Viehrig K."/>
            <person name="Ye F."/>
            <person name="Su P."/>
            <person name="Kiefer A.F."/>
            <person name="Nichols A."/>
            <person name="Cepeda A.J."/>
            <person name="Yan W."/>
            <person name="Fan B."/>
            <person name="Jiang Y."/>
            <person name="Adhikari A."/>
            <person name="Zheng C.-J."/>
            <person name="Schuster L."/>
            <person name="Cowan T.M."/>
            <person name="Smanski M.J."/>
            <person name="Chevrette M.G."/>
            <person name="De Carvalho L.P.S."/>
            <person name="Shen B."/>
        </authorList>
    </citation>
    <scope>NUCLEOTIDE SEQUENCE [LARGE SCALE GENOMIC DNA]</scope>
    <source>
        <strain evidence="4 5">NPDC019275</strain>
    </source>
</reference>
<feature type="domain" description="Alpha/beta hydrolase fold-3" evidence="3">
    <location>
        <begin position="154"/>
        <end position="363"/>
    </location>
</feature>
<dbReference type="PROSITE" id="PS01173">
    <property type="entry name" value="LIPASE_GDXG_HIS"/>
    <property type="match status" value="1"/>
</dbReference>
<dbReference type="InterPro" id="IPR002168">
    <property type="entry name" value="Lipase_GDXG_HIS_AS"/>
</dbReference>
<evidence type="ECO:0000259" key="3">
    <source>
        <dbReference type="Pfam" id="PF07859"/>
    </source>
</evidence>
<dbReference type="EMBL" id="JBIRYO010000003">
    <property type="protein sequence ID" value="MFI2473062.1"/>
    <property type="molecule type" value="Genomic_DNA"/>
</dbReference>
<sequence>MSSSEIEAVIRSTRPGTARIEELAPLPAEAVSVADRFTARIGRRLLHAPSWLRLFLSGKPQVRIDGEKLDPGIQLALRFLRLRGVGTLVPDSRHGSPDVADTRARVRRTAAAFTLDKTGVGDVRDIEIAGADGPLRARHYRPLPSSTCDTPPLLVFFHGGGYVLGDVNTHDEPCRMLCRYAGVQVLSVDYRLAPEHPFPAGVDDAVAAFRWAVAHASALGADANRVAVGGDSAGATLSTAVTGITTREGGPAPALQLLLYPSADLTEARTPSDDLFAEGFYLTEHDRQWCRGHYLSGAVNSDGADPRTSPALAEDLSGLPPTVLISAAFDPLRDEDEAYAGALRAAGNRVVLQRMPGLIHGFLNMTVVPSARDAVLQIAGMLRAGLAE</sequence>
<comment type="similarity">
    <text evidence="1">Belongs to the 'GDXG' lipolytic enzyme family.</text>
</comment>